<dbReference type="EMBL" id="VJZE01000015">
    <property type="protein sequence ID" value="MPY39225.1"/>
    <property type="molecule type" value="Genomic_DNA"/>
</dbReference>
<dbReference type="InterPro" id="IPR028082">
    <property type="entry name" value="Peripla_BP_I"/>
</dbReference>
<evidence type="ECO:0000259" key="4">
    <source>
        <dbReference type="PROSITE" id="PS50932"/>
    </source>
</evidence>
<dbReference type="Pfam" id="PF13377">
    <property type="entry name" value="Peripla_BP_3"/>
    <property type="match status" value="1"/>
</dbReference>
<evidence type="ECO:0000313" key="5">
    <source>
        <dbReference type="EMBL" id="MPY39225.1"/>
    </source>
</evidence>
<reference evidence="5 6" key="1">
    <citation type="submission" date="2019-07" db="EMBL/GenBank/DDBJ databases">
        <title>New species of Amycolatopsis and Streptomyces.</title>
        <authorList>
            <person name="Duangmal K."/>
            <person name="Teo W.F.A."/>
            <person name="Lipun K."/>
        </authorList>
    </citation>
    <scope>NUCLEOTIDE SEQUENCE [LARGE SCALE GENOMIC DNA]</scope>
    <source>
        <strain evidence="5 6">TISTR 2346</strain>
    </source>
</reference>
<dbReference type="InterPro" id="IPR046335">
    <property type="entry name" value="LacI/GalR-like_sensor"/>
</dbReference>
<dbReference type="InterPro" id="IPR000843">
    <property type="entry name" value="HTH_LacI"/>
</dbReference>
<keyword evidence="3" id="KW-0804">Transcription</keyword>
<dbReference type="SMART" id="SM00354">
    <property type="entry name" value="HTH_LACI"/>
    <property type="match status" value="1"/>
</dbReference>
<dbReference type="GO" id="GO:0003700">
    <property type="term" value="F:DNA-binding transcription factor activity"/>
    <property type="evidence" value="ECO:0007669"/>
    <property type="project" value="TreeGrafter"/>
</dbReference>
<dbReference type="Proteomes" id="UP000326979">
    <property type="component" value="Unassembled WGS sequence"/>
</dbReference>
<dbReference type="SUPFAM" id="SSF47413">
    <property type="entry name" value="lambda repressor-like DNA-binding domains"/>
    <property type="match status" value="1"/>
</dbReference>
<evidence type="ECO:0000256" key="1">
    <source>
        <dbReference type="ARBA" id="ARBA00023015"/>
    </source>
</evidence>
<dbReference type="AlphaFoldDB" id="A0A5N8VZ60"/>
<accession>A0A5N8VZ60</accession>
<evidence type="ECO:0000313" key="6">
    <source>
        <dbReference type="Proteomes" id="UP000326979"/>
    </source>
</evidence>
<gene>
    <name evidence="5" type="ORF">FNH04_04570</name>
</gene>
<dbReference type="Gene3D" id="3.40.50.2300">
    <property type="match status" value="2"/>
</dbReference>
<dbReference type="Gene3D" id="1.10.260.40">
    <property type="entry name" value="lambda repressor-like DNA-binding domains"/>
    <property type="match status" value="1"/>
</dbReference>
<keyword evidence="1" id="KW-0805">Transcription regulation</keyword>
<dbReference type="PANTHER" id="PTHR30146:SF153">
    <property type="entry name" value="LACTOSE OPERON REPRESSOR"/>
    <property type="match status" value="1"/>
</dbReference>
<dbReference type="GO" id="GO:0000976">
    <property type="term" value="F:transcription cis-regulatory region binding"/>
    <property type="evidence" value="ECO:0007669"/>
    <property type="project" value="TreeGrafter"/>
</dbReference>
<proteinExistence type="predicted"/>
<feature type="domain" description="HTH lacI-type" evidence="4">
    <location>
        <begin position="19"/>
        <end position="59"/>
    </location>
</feature>
<dbReference type="CDD" id="cd01392">
    <property type="entry name" value="HTH_LacI"/>
    <property type="match status" value="1"/>
</dbReference>
<organism evidence="5 6">
    <name type="scientific">Streptomyces phyllanthi</name>
    <dbReference type="NCBI Taxonomy" id="1803180"/>
    <lineage>
        <taxon>Bacteria</taxon>
        <taxon>Bacillati</taxon>
        <taxon>Actinomycetota</taxon>
        <taxon>Actinomycetes</taxon>
        <taxon>Kitasatosporales</taxon>
        <taxon>Streptomycetaceae</taxon>
        <taxon>Streptomyces</taxon>
    </lineage>
</organism>
<keyword evidence="2" id="KW-0238">DNA-binding</keyword>
<dbReference type="SUPFAM" id="SSF53822">
    <property type="entry name" value="Periplasmic binding protein-like I"/>
    <property type="match status" value="1"/>
</dbReference>
<dbReference type="Pfam" id="PF00356">
    <property type="entry name" value="LacI"/>
    <property type="match status" value="1"/>
</dbReference>
<protein>
    <submittedName>
        <fullName evidence="5">LacI family transcriptional regulator</fullName>
    </submittedName>
</protein>
<keyword evidence="6" id="KW-1185">Reference proteome</keyword>
<dbReference type="PANTHER" id="PTHR30146">
    <property type="entry name" value="LACI-RELATED TRANSCRIPTIONAL REPRESSOR"/>
    <property type="match status" value="1"/>
</dbReference>
<evidence type="ECO:0000256" key="3">
    <source>
        <dbReference type="ARBA" id="ARBA00023163"/>
    </source>
</evidence>
<evidence type="ECO:0000256" key="2">
    <source>
        <dbReference type="ARBA" id="ARBA00023125"/>
    </source>
</evidence>
<dbReference type="RefSeq" id="WP_322722585.1">
    <property type="nucleotide sequence ID" value="NZ_BAABEQ010000072.1"/>
</dbReference>
<sequence length="346" mass="36810">MAGQGRTHREAQYGLLTSIAGEAGVSLSTVSKVVHRRPDVGAATRVRVEELLTRHGYVRPGEPDPAVPRQIIAVFRDLSGPYTLEVVRGIVDAADDLGIDVVTGTTAHRSISQWLQECVALGAAGMIIVISMLAEEDQRRIVEQRLPVVLIDPLSAPSHDIPSIGVTNWSGARDAVQHLLGLGHTRIGMVAGRSHSLAGAARLHGYRAALEEAGIAYDPTIVRSTDFDYDESLAASLQILRSADPPTAVFAASDAQALGVLEAARQAGFAVPDDLAVMSFDDTLVAAMACPPLSAVRQPFEELGNEATRVLMRLAEGKPPASSRIELATELVLRTSTSVRRPVTTL</sequence>
<name>A0A5N8VZ60_9ACTN</name>
<comment type="caution">
    <text evidence="5">The sequence shown here is derived from an EMBL/GenBank/DDBJ whole genome shotgun (WGS) entry which is preliminary data.</text>
</comment>
<dbReference type="PROSITE" id="PS50932">
    <property type="entry name" value="HTH_LACI_2"/>
    <property type="match status" value="1"/>
</dbReference>
<dbReference type="InterPro" id="IPR010982">
    <property type="entry name" value="Lambda_DNA-bd_dom_sf"/>
</dbReference>